<dbReference type="Proteomes" id="UP000031620">
    <property type="component" value="Chromosome"/>
</dbReference>
<feature type="domain" description="N-acetyltransferase" evidence="3">
    <location>
        <begin position="1"/>
        <end position="159"/>
    </location>
</feature>
<dbReference type="EMBL" id="AP014680">
    <property type="protein sequence ID" value="BAP86649.1"/>
    <property type="molecule type" value="Genomic_DNA"/>
</dbReference>
<dbReference type="InterPro" id="IPR016181">
    <property type="entry name" value="Acyl_CoA_acyltransferase"/>
</dbReference>
<dbReference type="AlphaFoldDB" id="A0A0A1H070"/>
<dbReference type="InterPro" id="IPR051635">
    <property type="entry name" value="SNAT-like"/>
</dbReference>
<dbReference type="CDD" id="cd04301">
    <property type="entry name" value="NAT_SF"/>
    <property type="match status" value="1"/>
</dbReference>
<evidence type="ECO:0000313" key="4">
    <source>
        <dbReference type="EMBL" id="BAP86649.1"/>
    </source>
</evidence>
<gene>
    <name evidence="4" type="ORF">LOOC260_121430</name>
</gene>
<dbReference type="SUPFAM" id="SSF55729">
    <property type="entry name" value="Acyl-CoA N-acyltransferases (Nat)"/>
    <property type="match status" value="1"/>
</dbReference>
<dbReference type="STRING" id="1291742.LOOC260_121430"/>
<dbReference type="Gene3D" id="3.40.630.30">
    <property type="match status" value="1"/>
</dbReference>
<dbReference type="KEGG" id="lho:LOOC260_121430"/>
<dbReference type="GO" id="GO:0008080">
    <property type="term" value="F:N-acetyltransferase activity"/>
    <property type="evidence" value="ECO:0007669"/>
    <property type="project" value="UniProtKB-ARBA"/>
</dbReference>
<reference evidence="4 5" key="1">
    <citation type="submission" date="2014-11" db="EMBL/GenBank/DDBJ databases">
        <title>Complete genome sequence and analysis of Lactobacillus hokkaidonensis LOOC260T.</title>
        <authorList>
            <person name="Tanizawa Y."/>
            <person name="Tohno M."/>
            <person name="Kaminuma E."/>
            <person name="Nakamura Y."/>
            <person name="Arita M."/>
        </authorList>
    </citation>
    <scope>NUCLEOTIDE SEQUENCE [LARGE SCALE GENOMIC DNA]</scope>
    <source>
        <strain evidence="4 5">LOOC260</strain>
    </source>
</reference>
<keyword evidence="2" id="KW-0012">Acyltransferase</keyword>
<dbReference type="InterPro" id="IPR000182">
    <property type="entry name" value="GNAT_dom"/>
</dbReference>
<protein>
    <submittedName>
        <fullName evidence="4">GNAT family acetyltransferase</fullName>
    </submittedName>
</protein>
<evidence type="ECO:0000313" key="5">
    <source>
        <dbReference type="Proteomes" id="UP000031620"/>
    </source>
</evidence>
<proteinExistence type="predicted"/>
<sequence length="160" mass="17824">MKITTAKPADLSQLMDIERAGFTIAEAATETAMKQRIEIIPDTFLVARNDDQVLGFVNGPVIKPRYLTDDLFETVMPNQKFGGFQSVLGLAVDPKFRHQNIASQLLTELSKIAKKNCRDGITLTCLTRLVGFYEQSGYINEGQSSSTHGGEIWHNMVKIF</sequence>
<dbReference type="Pfam" id="PF13508">
    <property type="entry name" value="Acetyltransf_7"/>
    <property type="match status" value="1"/>
</dbReference>
<accession>A0A0A1H070</accession>
<keyword evidence="1 4" id="KW-0808">Transferase</keyword>
<evidence type="ECO:0000256" key="1">
    <source>
        <dbReference type="ARBA" id="ARBA00022679"/>
    </source>
</evidence>
<dbReference type="HOGENOM" id="CLU_061829_2_0_9"/>
<evidence type="ECO:0000259" key="3">
    <source>
        <dbReference type="PROSITE" id="PS51186"/>
    </source>
</evidence>
<evidence type="ECO:0000256" key="2">
    <source>
        <dbReference type="ARBA" id="ARBA00023315"/>
    </source>
</evidence>
<dbReference type="PROSITE" id="PS51186">
    <property type="entry name" value="GNAT"/>
    <property type="match status" value="1"/>
</dbReference>
<organism evidence="4 5">
    <name type="scientific">Paucilactobacillus hokkaidonensis JCM 18461</name>
    <dbReference type="NCBI Taxonomy" id="1291742"/>
    <lineage>
        <taxon>Bacteria</taxon>
        <taxon>Bacillati</taxon>
        <taxon>Bacillota</taxon>
        <taxon>Bacilli</taxon>
        <taxon>Lactobacillales</taxon>
        <taxon>Lactobacillaceae</taxon>
        <taxon>Paucilactobacillus</taxon>
    </lineage>
</organism>
<name>A0A0A1H070_9LACO</name>
<dbReference type="PANTHER" id="PTHR10908">
    <property type="entry name" value="SEROTONIN N-ACETYLTRANSFERASE"/>
    <property type="match status" value="1"/>
</dbReference>
<dbReference type="PANTHER" id="PTHR10908:SF0">
    <property type="entry name" value="SEROTONIN N-ACETYLTRANSFERASE"/>
    <property type="match status" value="1"/>
</dbReference>